<evidence type="ECO:0000259" key="4">
    <source>
        <dbReference type="PROSITE" id="PS50196"/>
    </source>
</evidence>
<keyword evidence="6" id="KW-1185">Reference proteome</keyword>
<dbReference type="PANTHER" id="PTHR23138">
    <property type="entry name" value="RAN BINDING PROTEIN"/>
    <property type="match status" value="1"/>
</dbReference>
<reference evidence="5" key="1">
    <citation type="submission" date="2021-07" db="EMBL/GenBank/DDBJ databases">
        <authorList>
            <person name="Branca A.L. A."/>
        </authorList>
    </citation>
    <scope>NUCLEOTIDE SEQUENCE</scope>
</reference>
<dbReference type="InterPro" id="IPR045255">
    <property type="entry name" value="RanBP1-like"/>
</dbReference>
<feature type="compositionally biased region" description="Basic and acidic residues" evidence="3">
    <location>
        <begin position="36"/>
        <end position="56"/>
    </location>
</feature>
<dbReference type="Pfam" id="PF00638">
    <property type="entry name" value="Ran_BP1"/>
    <property type="match status" value="1"/>
</dbReference>
<sequence>MEPGVAAPPSDDGELGARRQLQAANIDAGARINRKRSLEDADAAAEHPTKRSREGTPEAGESPPIEVEPTGNGYTVSANDLSEIPSDPPTLPGAPTQSPPTQTAPGQGTRIPDGNAACGPIAVKLTLPMEIDITFSCGGFKTTEHRSFPFVVTANIPVVDIKSGGDVGFGLPANATAGPMSQEADANVTADRSRGASYASPQRVVYDERAPHYFHGPRASPPRAVYKERTPDYAPSTFPGLAPAVDTYHPHVRLNSVPPAPTYAHNACSMLDFDLPSGLYTCPGPVFDAYNPGFHPSFGPHDAIYEGNLNTMRDLDYPPGSYLPPLHTVLEPTLGYNPGLRLPPLRPGFTPRTPDSYPTPVFPPLGPGFTARTPDSYHAPVSPPLHPGFTARTPGYHPGLELPPLRASFTAQTPDSYPAPILPPLDPGSTVRTPGYPITCFTQITPGPTLSPPARSESLVSGYFGSEEKEPITPPSRNPRTMTKNPPKLPRRTARRSPRALRRRVPRSLRAPRSKRALTNAFGQASAGSPFALNNANPAASPFALSSANPAASPFGFKAATPAAASSASTDPTAPVPSSFSNSAFNSAATGSAFSLKGTSGFGFGGLPSGSSFATPLAGTSGKVTSFASPNLPSSLSDPKDKDTAFGAPKTDKAEPAKETDAEPKGDTNDTFVAEKTDERFHAKTGTSSLIGTPRITRPGPANLDTPLLTSKVETGEENETNKFSSKGKLFYFDEGRWKERGVGTFKVNTTTDSDGKLSARMIMRADGALRVTLNSAMFHDMNFGGQGKERPTTRDIFLASNEDGKVGHLLLRLANKEQASELYDVIEEVLQDLAKPVKN</sequence>
<dbReference type="GO" id="GO:0005634">
    <property type="term" value="C:nucleus"/>
    <property type="evidence" value="ECO:0007669"/>
    <property type="project" value="UniProtKB-SubCell"/>
</dbReference>
<evidence type="ECO:0000256" key="2">
    <source>
        <dbReference type="ARBA" id="ARBA00023242"/>
    </source>
</evidence>
<keyword evidence="2" id="KW-0539">Nucleus</keyword>
<dbReference type="SUPFAM" id="SSF50729">
    <property type="entry name" value="PH domain-like"/>
    <property type="match status" value="1"/>
</dbReference>
<dbReference type="EMBL" id="CAJVPG010000420">
    <property type="protein sequence ID" value="CAG8404183.1"/>
    <property type="molecule type" value="Genomic_DNA"/>
</dbReference>
<feature type="region of interest" description="Disordered" evidence="3">
    <location>
        <begin position="629"/>
        <end position="705"/>
    </location>
</feature>
<feature type="region of interest" description="Disordered" evidence="3">
    <location>
        <begin position="445"/>
        <end position="517"/>
    </location>
</feature>
<dbReference type="InterPro" id="IPR000156">
    <property type="entry name" value="Ran_bind_dom"/>
</dbReference>
<evidence type="ECO:0000313" key="5">
    <source>
        <dbReference type="EMBL" id="CAG8404183.1"/>
    </source>
</evidence>
<accession>A0A9W4JN84</accession>
<dbReference type="OrthoDB" id="416786at2759"/>
<protein>
    <recommendedName>
        <fullName evidence="4">RanBD1 domain-containing protein</fullName>
    </recommendedName>
</protein>
<proteinExistence type="predicted"/>
<comment type="subcellular location">
    <subcellularLocation>
        <location evidence="1">Nucleus</location>
    </subcellularLocation>
</comment>
<feature type="domain" description="RanBD1" evidence="4">
    <location>
        <begin position="707"/>
        <end position="836"/>
    </location>
</feature>
<name>A0A9W4JN84_9EURO</name>
<feature type="region of interest" description="Disordered" evidence="3">
    <location>
        <begin position="1"/>
        <end position="115"/>
    </location>
</feature>
<organism evidence="5 6">
    <name type="scientific">Penicillium salamii</name>
    <dbReference type="NCBI Taxonomy" id="1612424"/>
    <lineage>
        <taxon>Eukaryota</taxon>
        <taxon>Fungi</taxon>
        <taxon>Dikarya</taxon>
        <taxon>Ascomycota</taxon>
        <taxon>Pezizomycotina</taxon>
        <taxon>Eurotiomycetes</taxon>
        <taxon>Eurotiomycetidae</taxon>
        <taxon>Eurotiales</taxon>
        <taxon>Aspergillaceae</taxon>
        <taxon>Penicillium</taxon>
    </lineage>
</organism>
<comment type="caution">
    <text evidence="5">The sequence shown here is derived from an EMBL/GenBank/DDBJ whole genome shotgun (WGS) entry which is preliminary data.</text>
</comment>
<dbReference type="SMART" id="SM00160">
    <property type="entry name" value="RanBD"/>
    <property type="match status" value="1"/>
</dbReference>
<dbReference type="AlphaFoldDB" id="A0A9W4JN84"/>
<evidence type="ECO:0000256" key="3">
    <source>
        <dbReference type="SAM" id="MobiDB-lite"/>
    </source>
</evidence>
<evidence type="ECO:0000256" key="1">
    <source>
        <dbReference type="ARBA" id="ARBA00004123"/>
    </source>
</evidence>
<dbReference type="PANTHER" id="PTHR23138:SF142">
    <property type="entry name" value="RAN-BINDING PROTEIN 3B-RELATED"/>
    <property type="match status" value="1"/>
</dbReference>
<dbReference type="Proteomes" id="UP001152649">
    <property type="component" value="Unassembled WGS sequence"/>
</dbReference>
<feature type="compositionally biased region" description="Basic and acidic residues" evidence="3">
    <location>
        <begin position="638"/>
        <end position="682"/>
    </location>
</feature>
<evidence type="ECO:0000313" key="6">
    <source>
        <dbReference type="Proteomes" id="UP001152649"/>
    </source>
</evidence>
<feature type="compositionally biased region" description="Basic residues" evidence="3">
    <location>
        <begin position="489"/>
        <end position="516"/>
    </location>
</feature>
<gene>
    <name evidence="5" type="ORF">PSALAMII_LOCUS8107</name>
</gene>
<feature type="compositionally biased region" description="Low complexity" evidence="3">
    <location>
        <begin position="93"/>
        <end position="109"/>
    </location>
</feature>
<dbReference type="Gene3D" id="2.30.29.30">
    <property type="entry name" value="Pleckstrin-homology domain (PH domain)/Phosphotyrosine-binding domain (PTB)"/>
    <property type="match status" value="1"/>
</dbReference>
<dbReference type="PROSITE" id="PS50196">
    <property type="entry name" value="RANBD1"/>
    <property type="match status" value="1"/>
</dbReference>
<dbReference type="InterPro" id="IPR011993">
    <property type="entry name" value="PH-like_dom_sf"/>
</dbReference>